<dbReference type="EMBL" id="DTMF01000293">
    <property type="protein sequence ID" value="HGF35098.1"/>
    <property type="molecule type" value="Genomic_DNA"/>
</dbReference>
<evidence type="ECO:0000256" key="10">
    <source>
        <dbReference type="SAM" id="Phobius"/>
    </source>
</evidence>
<comment type="caution">
    <text evidence="12">The sequence shown here is derived from an EMBL/GenBank/DDBJ whole genome shotgun (WGS) entry which is preliminary data.</text>
</comment>
<dbReference type="InterPro" id="IPR002123">
    <property type="entry name" value="Plipid/glycerol_acylTrfase"/>
</dbReference>
<dbReference type="Pfam" id="PF01553">
    <property type="entry name" value="Acyltransferase"/>
    <property type="match status" value="1"/>
</dbReference>
<dbReference type="InterPro" id="IPR004552">
    <property type="entry name" value="AGP_acyltrans"/>
</dbReference>
<evidence type="ECO:0000256" key="3">
    <source>
        <dbReference type="ARBA" id="ARBA00005189"/>
    </source>
</evidence>
<dbReference type="SUPFAM" id="SSF69593">
    <property type="entry name" value="Glycerol-3-phosphate (1)-acyltransferase"/>
    <property type="match status" value="1"/>
</dbReference>
<keyword evidence="9" id="KW-0594">Phospholipid biosynthesis</keyword>
<evidence type="ECO:0000256" key="9">
    <source>
        <dbReference type="RuleBase" id="RU361267"/>
    </source>
</evidence>
<dbReference type="NCBIfam" id="TIGR00530">
    <property type="entry name" value="AGP_acyltrn"/>
    <property type="match status" value="1"/>
</dbReference>
<keyword evidence="10" id="KW-0472">Membrane</keyword>
<keyword evidence="10" id="KW-0812">Transmembrane</keyword>
<keyword evidence="10" id="KW-1133">Transmembrane helix</keyword>
<evidence type="ECO:0000256" key="7">
    <source>
        <dbReference type="ARBA" id="ARBA00022679"/>
    </source>
</evidence>
<dbReference type="PANTHER" id="PTHR10434">
    <property type="entry name" value="1-ACYL-SN-GLYCEROL-3-PHOSPHATE ACYLTRANSFERASE"/>
    <property type="match status" value="1"/>
</dbReference>
<keyword evidence="9" id="KW-0444">Lipid biosynthesis</keyword>
<dbReference type="GO" id="GO:0006654">
    <property type="term" value="P:phosphatidic acid biosynthetic process"/>
    <property type="evidence" value="ECO:0007669"/>
    <property type="project" value="TreeGrafter"/>
</dbReference>
<accession>A0A7C3UZ03</accession>
<evidence type="ECO:0000313" key="12">
    <source>
        <dbReference type="EMBL" id="HGF35098.1"/>
    </source>
</evidence>
<evidence type="ECO:0000259" key="11">
    <source>
        <dbReference type="SMART" id="SM00563"/>
    </source>
</evidence>
<comment type="catalytic activity">
    <reaction evidence="1 9">
        <text>a 1-acyl-sn-glycero-3-phosphate + an acyl-CoA = a 1,2-diacyl-sn-glycero-3-phosphate + CoA</text>
        <dbReference type="Rhea" id="RHEA:19709"/>
        <dbReference type="ChEBI" id="CHEBI:57287"/>
        <dbReference type="ChEBI" id="CHEBI:57970"/>
        <dbReference type="ChEBI" id="CHEBI:58342"/>
        <dbReference type="ChEBI" id="CHEBI:58608"/>
        <dbReference type="EC" id="2.3.1.51"/>
    </reaction>
</comment>
<dbReference type="PANTHER" id="PTHR10434:SF66">
    <property type="entry name" value="PHOSPHOLIPID_GLYCEROL ACYLTRANSFERASE DOMAIN-CONTAINING PROTEIN"/>
    <property type="match status" value="1"/>
</dbReference>
<evidence type="ECO:0000256" key="6">
    <source>
        <dbReference type="ARBA" id="ARBA00016139"/>
    </source>
</evidence>
<keyword evidence="8 9" id="KW-0012">Acyltransferase</keyword>
<comment type="pathway">
    <text evidence="2">Phospholipid metabolism; CDP-diacylglycerol biosynthesis; CDP-diacylglycerol from sn-glycerol 3-phosphate: step 2/3.</text>
</comment>
<feature type="domain" description="Phospholipid/glycerol acyltransferase" evidence="11">
    <location>
        <begin position="81"/>
        <end position="195"/>
    </location>
</feature>
<dbReference type="SMART" id="SM00563">
    <property type="entry name" value="PlsC"/>
    <property type="match status" value="1"/>
</dbReference>
<dbReference type="UniPathway" id="UPA00557">
    <property type="reaction ID" value="UER00613"/>
</dbReference>
<keyword evidence="9" id="KW-0443">Lipid metabolism</keyword>
<proteinExistence type="inferred from homology"/>
<evidence type="ECO:0000256" key="8">
    <source>
        <dbReference type="ARBA" id="ARBA00023315"/>
    </source>
</evidence>
<feature type="transmembrane region" description="Helical" evidence="10">
    <location>
        <begin position="20"/>
        <end position="41"/>
    </location>
</feature>
<dbReference type="CDD" id="cd07989">
    <property type="entry name" value="LPLAT_AGPAT-like"/>
    <property type="match status" value="1"/>
</dbReference>
<protein>
    <recommendedName>
        <fullName evidence="6 9">1-acyl-sn-glycerol-3-phosphate acyltransferase</fullName>
        <ecNumber evidence="5 9">2.3.1.51</ecNumber>
    </recommendedName>
</protein>
<sequence>MHNAMDDNRQGLWLAYGLWFTFWLILLTLITGVLVILITTFERRGVVGRKIGRLWARLLLKIAHIPVAVEGLEHLVPGQTYVFAANHRSQFDIFVLQATLPGEFGWVAKKSLFQIPVFGQAMNTLGNIAIDRSNLQAAIKSLNQAAALVQAGRSLIIFPEGTRATSRELLPFKKGVFIMALKAGRPIVPISISGTLAIQPRGSLHLRPGPVKVVISPPIHPQDFLGGPKEELMAAVYQAIADNFDPDYPYGSARLRD</sequence>
<evidence type="ECO:0000256" key="4">
    <source>
        <dbReference type="ARBA" id="ARBA00008655"/>
    </source>
</evidence>
<dbReference type="GO" id="GO:0016024">
    <property type="term" value="P:CDP-diacylglycerol biosynthetic process"/>
    <property type="evidence" value="ECO:0007669"/>
    <property type="project" value="UniProtKB-UniPathway"/>
</dbReference>
<comment type="similarity">
    <text evidence="4 9">Belongs to the 1-acyl-sn-glycerol-3-phosphate acyltransferase family.</text>
</comment>
<reference evidence="12" key="1">
    <citation type="journal article" date="2020" name="mSystems">
        <title>Genome- and Community-Level Interaction Insights into Carbon Utilization and Element Cycling Functions of Hydrothermarchaeota in Hydrothermal Sediment.</title>
        <authorList>
            <person name="Zhou Z."/>
            <person name="Liu Y."/>
            <person name="Xu W."/>
            <person name="Pan J."/>
            <person name="Luo Z.H."/>
            <person name="Li M."/>
        </authorList>
    </citation>
    <scope>NUCLEOTIDE SEQUENCE [LARGE SCALE GENOMIC DNA]</scope>
    <source>
        <strain evidence="12">SpSt-897</strain>
    </source>
</reference>
<evidence type="ECO:0000256" key="1">
    <source>
        <dbReference type="ARBA" id="ARBA00001141"/>
    </source>
</evidence>
<comment type="pathway">
    <text evidence="3">Lipid metabolism.</text>
</comment>
<evidence type="ECO:0000256" key="2">
    <source>
        <dbReference type="ARBA" id="ARBA00004728"/>
    </source>
</evidence>
<dbReference type="GO" id="GO:0003841">
    <property type="term" value="F:1-acylglycerol-3-phosphate O-acyltransferase activity"/>
    <property type="evidence" value="ECO:0007669"/>
    <property type="project" value="UniProtKB-UniRule"/>
</dbReference>
<evidence type="ECO:0000256" key="5">
    <source>
        <dbReference type="ARBA" id="ARBA00013211"/>
    </source>
</evidence>
<comment type="domain">
    <text evidence="9">The HXXXXD motif is essential for acyltransferase activity and may constitute the binding site for the phosphate moiety of the glycerol-3-phosphate.</text>
</comment>
<dbReference type="GO" id="GO:0016020">
    <property type="term" value="C:membrane"/>
    <property type="evidence" value="ECO:0007669"/>
    <property type="project" value="InterPro"/>
</dbReference>
<gene>
    <name evidence="12" type="ORF">ENW96_12095</name>
</gene>
<organism evidence="12">
    <name type="scientific">Desulfobacca acetoxidans</name>
    <dbReference type="NCBI Taxonomy" id="60893"/>
    <lineage>
        <taxon>Bacteria</taxon>
        <taxon>Pseudomonadati</taxon>
        <taxon>Thermodesulfobacteriota</taxon>
        <taxon>Desulfobaccia</taxon>
        <taxon>Desulfobaccales</taxon>
        <taxon>Desulfobaccaceae</taxon>
        <taxon>Desulfobacca</taxon>
    </lineage>
</organism>
<dbReference type="EC" id="2.3.1.51" evidence="5 9"/>
<dbReference type="AlphaFoldDB" id="A0A7C3UZ03"/>
<name>A0A7C3UZ03_9BACT</name>
<keyword evidence="7 9" id="KW-0808">Transferase</keyword>
<keyword evidence="9" id="KW-1208">Phospholipid metabolism</keyword>